<keyword evidence="1" id="KW-0723">Serine/threonine-protein kinase</keyword>
<dbReference type="GO" id="GO:0005737">
    <property type="term" value="C:cytoplasm"/>
    <property type="evidence" value="ECO:0007669"/>
    <property type="project" value="TreeGrafter"/>
</dbReference>
<dbReference type="PANTHER" id="PTHR24346">
    <property type="entry name" value="MAP/MICROTUBULE AFFINITY-REGULATING KINASE"/>
    <property type="match status" value="1"/>
</dbReference>
<keyword evidence="8" id="KW-1185">Reference proteome</keyword>
<dbReference type="SMART" id="SM00220">
    <property type="entry name" value="S_TKc"/>
    <property type="match status" value="1"/>
</dbReference>
<dbReference type="Proteomes" id="UP000179807">
    <property type="component" value="Unassembled WGS sequence"/>
</dbReference>
<sequence length="420" mass="48585">MSSYADRPELPPIEDQFVELKLLHYGKHSKTFLCRHLFTSEDVIIEKFAYKSPAPAELMNMISRQTMNRKILSSVSTMHHTYDVVRKLNFTWYISEDISSDSIGQTVYGNPFPQAQAKYIFFLMVNTVQILHSHLLSVNDWRPIHFVVCGAMIKFMNYSGLMPKGTVRNNSTISYLGDPRWMAPEMLLSKEYDLEQVDIWGLGLYLHFMLTGYPVFENPYEMFKNLQNFQYVPPPNISEDAGDLLSHILALDPTKRFSIHEILNHKFMMPSVPFPMNRLPVEQTPEIMEWLYFFDLNRDKIIEKFRSLVCDDETLLFSLSLLAISKGRSPKDIKPPVFPKMNEVLLKYAQLPNKLEIDITVEDSKENTDALVNEEKKKKEKQSATLHKLLSVCTSGLEKKGIKVEHLKAYVNAQGYPNLK</sequence>
<dbReference type="GO" id="GO:0035556">
    <property type="term" value="P:intracellular signal transduction"/>
    <property type="evidence" value="ECO:0007669"/>
    <property type="project" value="TreeGrafter"/>
</dbReference>
<dbReference type="InterPro" id="IPR011009">
    <property type="entry name" value="Kinase-like_dom_sf"/>
</dbReference>
<evidence type="ECO:0000256" key="1">
    <source>
        <dbReference type="ARBA" id="ARBA00022527"/>
    </source>
</evidence>
<dbReference type="AlphaFoldDB" id="A0A1J4J9C5"/>
<evidence type="ECO:0000313" key="7">
    <source>
        <dbReference type="EMBL" id="OHS93828.1"/>
    </source>
</evidence>
<dbReference type="PANTHER" id="PTHR24346:SF82">
    <property type="entry name" value="KP78A-RELATED"/>
    <property type="match status" value="1"/>
</dbReference>
<feature type="domain" description="Protein kinase" evidence="6">
    <location>
        <begin position="17"/>
        <end position="268"/>
    </location>
</feature>
<dbReference type="VEuPathDB" id="TrichDB:TRFO_02348"/>
<evidence type="ECO:0000256" key="4">
    <source>
        <dbReference type="ARBA" id="ARBA00022777"/>
    </source>
</evidence>
<dbReference type="GeneID" id="94825334"/>
<keyword evidence="4 7" id="KW-0418">Kinase</keyword>
<dbReference type="RefSeq" id="XP_068346965.1">
    <property type="nucleotide sequence ID" value="XM_068490630.1"/>
</dbReference>
<comment type="caution">
    <text evidence="7">The sequence shown here is derived from an EMBL/GenBank/DDBJ whole genome shotgun (WGS) entry which is preliminary data.</text>
</comment>
<name>A0A1J4J9C5_9EUKA</name>
<evidence type="ECO:0000256" key="3">
    <source>
        <dbReference type="ARBA" id="ARBA00022741"/>
    </source>
</evidence>
<dbReference type="GO" id="GO:0005524">
    <property type="term" value="F:ATP binding"/>
    <property type="evidence" value="ECO:0007669"/>
    <property type="project" value="UniProtKB-KW"/>
</dbReference>
<dbReference type="EMBL" id="MLAK01001370">
    <property type="protein sequence ID" value="OHS93828.1"/>
    <property type="molecule type" value="Genomic_DNA"/>
</dbReference>
<dbReference type="Gene3D" id="1.10.510.10">
    <property type="entry name" value="Transferase(Phosphotransferase) domain 1"/>
    <property type="match status" value="1"/>
</dbReference>
<evidence type="ECO:0000256" key="5">
    <source>
        <dbReference type="ARBA" id="ARBA00022840"/>
    </source>
</evidence>
<organism evidence="7 8">
    <name type="scientific">Tritrichomonas foetus</name>
    <dbReference type="NCBI Taxonomy" id="1144522"/>
    <lineage>
        <taxon>Eukaryota</taxon>
        <taxon>Metamonada</taxon>
        <taxon>Parabasalia</taxon>
        <taxon>Tritrichomonadida</taxon>
        <taxon>Tritrichomonadidae</taxon>
        <taxon>Tritrichomonas</taxon>
    </lineage>
</organism>
<evidence type="ECO:0000256" key="2">
    <source>
        <dbReference type="ARBA" id="ARBA00022679"/>
    </source>
</evidence>
<proteinExistence type="predicted"/>
<protein>
    <submittedName>
        <fullName evidence="7">Protein kinase</fullName>
    </submittedName>
</protein>
<dbReference type="InterPro" id="IPR000719">
    <property type="entry name" value="Prot_kinase_dom"/>
</dbReference>
<dbReference type="PROSITE" id="PS50011">
    <property type="entry name" value="PROTEIN_KINASE_DOM"/>
    <property type="match status" value="1"/>
</dbReference>
<reference evidence="7" key="1">
    <citation type="submission" date="2016-10" db="EMBL/GenBank/DDBJ databases">
        <authorList>
            <person name="Benchimol M."/>
            <person name="Almeida L.G."/>
            <person name="Vasconcelos A.T."/>
            <person name="Perreira-Neves A."/>
            <person name="Rosa I.A."/>
            <person name="Tasca T."/>
            <person name="Bogo M.R."/>
            <person name="de Souza W."/>
        </authorList>
    </citation>
    <scope>NUCLEOTIDE SEQUENCE [LARGE SCALE GENOMIC DNA]</scope>
    <source>
        <strain evidence="7">K</strain>
    </source>
</reference>
<dbReference type="OrthoDB" id="10561412at2759"/>
<keyword evidence="3" id="KW-0547">Nucleotide-binding</keyword>
<dbReference type="SUPFAM" id="SSF56112">
    <property type="entry name" value="Protein kinase-like (PK-like)"/>
    <property type="match status" value="1"/>
</dbReference>
<dbReference type="GO" id="GO:0004674">
    <property type="term" value="F:protein serine/threonine kinase activity"/>
    <property type="evidence" value="ECO:0007669"/>
    <property type="project" value="UniProtKB-KW"/>
</dbReference>
<keyword evidence="2" id="KW-0808">Transferase</keyword>
<evidence type="ECO:0000313" key="8">
    <source>
        <dbReference type="Proteomes" id="UP000179807"/>
    </source>
</evidence>
<evidence type="ECO:0000259" key="6">
    <source>
        <dbReference type="PROSITE" id="PS50011"/>
    </source>
</evidence>
<accession>A0A1J4J9C5</accession>
<keyword evidence="5" id="KW-0067">ATP-binding</keyword>
<dbReference type="Pfam" id="PF00069">
    <property type="entry name" value="Pkinase"/>
    <property type="match status" value="1"/>
</dbReference>
<gene>
    <name evidence="7" type="ORF">TRFO_02348</name>
</gene>